<organism evidence="3 4">
    <name type="scientific">Bordetella genomosp. 8</name>
    <dbReference type="NCBI Taxonomy" id="1416806"/>
    <lineage>
        <taxon>Bacteria</taxon>
        <taxon>Pseudomonadati</taxon>
        <taxon>Pseudomonadota</taxon>
        <taxon>Betaproteobacteria</taxon>
        <taxon>Burkholderiales</taxon>
        <taxon>Alcaligenaceae</taxon>
        <taxon>Bordetella</taxon>
    </lineage>
</organism>
<dbReference type="InterPro" id="IPR005064">
    <property type="entry name" value="BUG"/>
</dbReference>
<evidence type="ECO:0000256" key="2">
    <source>
        <dbReference type="SAM" id="SignalP"/>
    </source>
</evidence>
<protein>
    <recommendedName>
        <fullName evidence="5">ABC transporter substrate-binding protein</fullName>
    </recommendedName>
</protein>
<gene>
    <name evidence="3" type="ORF">CAL12_06030</name>
</gene>
<dbReference type="PANTHER" id="PTHR42928:SF5">
    <property type="entry name" value="BLR1237 PROTEIN"/>
    <property type="match status" value="1"/>
</dbReference>
<feature type="signal peptide" evidence="2">
    <location>
        <begin position="1"/>
        <end position="44"/>
    </location>
</feature>
<dbReference type="KEGG" id="bgv:CAL12_06030"/>
<dbReference type="Pfam" id="PF03401">
    <property type="entry name" value="TctC"/>
    <property type="match status" value="1"/>
</dbReference>
<reference evidence="3 4" key="1">
    <citation type="submission" date="2017-05" db="EMBL/GenBank/DDBJ databases">
        <title>Complete and WGS of Bordetella genogroups.</title>
        <authorList>
            <person name="Spilker T."/>
            <person name="LiPuma J."/>
        </authorList>
    </citation>
    <scope>NUCLEOTIDE SEQUENCE [LARGE SCALE GENOMIC DNA]</scope>
    <source>
        <strain evidence="3 4">AU19157</strain>
    </source>
</reference>
<dbReference type="SUPFAM" id="SSF53850">
    <property type="entry name" value="Periplasmic binding protein-like II"/>
    <property type="match status" value="1"/>
</dbReference>
<name>A0A1W6YH36_9BORD</name>
<evidence type="ECO:0000313" key="3">
    <source>
        <dbReference type="EMBL" id="ARP80435.1"/>
    </source>
</evidence>
<dbReference type="Proteomes" id="UP000194151">
    <property type="component" value="Chromosome"/>
</dbReference>
<dbReference type="InterPro" id="IPR042100">
    <property type="entry name" value="Bug_dom1"/>
</dbReference>
<dbReference type="STRING" id="1416806.CAL12_06030"/>
<dbReference type="Gene3D" id="3.40.190.150">
    <property type="entry name" value="Bordetella uptake gene, domain 1"/>
    <property type="match status" value="1"/>
</dbReference>
<evidence type="ECO:0008006" key="5">
    <source>
        <dbReference type="Google" id="ProtNLM"/>
    </source>
</evidence>
<dbReference type="EMBL" id="CP021108">
    <property type="protein sequence ID" value="ARP80435.1"/>
    <property type="molecule type" value="Genomic_DNA"/>
</dbReference>
<sequence length="347" mass="36589">MKCHLPSKRGASRPVLAHPAGDRVRRSLAAAAVTLAALAAPVHAQSGAPLFDHPVHIAVPFSAGGTVDVAARVIAQGLQKRINQSVVVENKPGAGGNIAAVYVAHAPASQPTLLVTMVNHFVNPVIFKDPGYDPDKDFVPILQLGTSPYVFVVPGNSRFNSLHDVAAYAKANPGKLAWGFGGIGSPGHFFGIEFARAAHVQTNPISYRGGPDLLTAVGGGQVDMVVMSAETSLPLIREGKLKAIASTGEQRNAALPKVPTASEEIPGYAPLTGYTIMLAAPTIPKDKLVRLHDAVVDVVKSPEYQASLQRVGATVTTTANLEESRAFFQQEGGRWRTIATESRLQIQ</sequence>
<feature type="chain" id="PRO_5013230105" description="ABC transporter substrate-binding protein" evidence="2">
    <location>
        <begin position="45"/>
        <end position="347"/>
    </location>
</feature>
<comment type="similarity">
    <text evidence="1">Belongs to the UPF0065 (bug) family.</text>
</comment>
<dbReference type="PANTHER" id="PTHR42928">
    <property type="entry name" value="TRICARBOXYLATE-BINDING PROTEIN"/>
    <property type="match status" value="1"/>
</dbReference>
<evidence type="ECO:0000256" key="1">
    <source>
        <dbReference type="ARBA" id="ARBA00006987"/>
    </source>
</evidence>
<dbReference type="AlphaFoldDB" id="A0A1W6YH36"/>
<dbReference type="Gene3D" id="3.40.190.10">
    <property type="entry name" value="Periplasmic binding protein-like II"/>
    <property type="match status" value="1"/>
</dbReference>
<keyword evidence="2" id="KW-0732">Signal</keyword>
<accession>A0A1W6YH36</accession>
<evidence type="ECO:0000313" key="4">
    <source>
        <dbReference type="Proteomes" id="UP000194151"/>
    </source>
</evidence>
<dbReference type="PIRSF" id="PIRSF017082">
    <property type="entry name" value="YflP"/>
    <property type="match status" value="1"/>
</dbReference>
<dbReference type="RefSeq" id="WP_086063666.1">
    <property type="nucleotide sequence ID" value="NZ_CP021108.1"/>
</dbReference>
<dbReference type="CDD" id="cd07012">
    <property type="entry name" value="PBP2_Bug_TTT"/>
    <property type="match status" value="1"/>
</dbReference>
<proteinExistence type="inferred from homology"/>
<keyword evidence="4" id="KW-1185">Reference proteome</keyword>
<dbReference type="OrthoDB" id="9780943at2"/>